<dbReference type="GO" id="GO:0005524">
    <property type="term" value="F:ATP binding"/>
    <property type="evidence" value="ECO:0007669"/>
    <property type="project" value="UniProtKB-KW"/>
</dbReference>
<feature type="domain" description="Pyruvate kinase barrel" evidence="17">
    <location>
        <begin position="5"/>
        <end position="322"/>
    </location>
</feature>
<dbReference type="NCBIfam" id="NF004491">
    <property type="entry name" value="PRK05826.1"/>
    <property type="match status" value="1"/>
</dbReference>
<evidence type="ECO:0000256" key="9">
    <source>
        <dbReference type="ARBA" id="ARBA00022741"/>
    </source>
</evidence>
<evidence type="ECO:0000256" key="11">
    <source>
        <dbReference type="ARBA" id="ARBA00022840"/>
    </source>
</evidence>
<evidence type="ECO:0000256" key="12">
    <source>
        <dbReference type="ARBA" id="ARBA00022842"/>
    </source>
</evidence>
<feature type="domain" description="Pyruvate kinase C-terminal" evidence="18">
    <location>
        <begin position="355"/>
        <end position="461"/>
    </location>
</feature>
<dbReference type="GO" id="GO:0000287">
    <property type="term" value="F:magnesium ion binding"/>
    <property type="evidence" value="ECO:0007669"/>
    <property type="project" value="UniProtKB-UniRule"/>
</dbReference>
<dbReference type="InterPro" id="IPR036918">
    <property type="entry name" value="Pyrv_Knase_C_sf"/>
</dbReference>
<evidence type="ECO:0000256" key="2">
    <source>
        <dbReference type="ARBA" id="ARBA00001958"/>
    </source>
</evidence>
<evidence type="ECO:0000313" key="19">
    <source>
        <dbReference type="EMBL" id="ARN84255.1"/>
    </source>
</evidence>
<dbReference type="SUPFAM" id="SSF51621">
    <property type="entry name" value="Phosphoenolpyruvate/pyruvate domain"/>
    <property type="match status" value="1"/>
</dbReference>
<dbReference type="SUPFAM" id="SSF50800">
    <property type="entry name" value="PK beta-barrel domain-like"/>
    <property type="match status" value="1"/>
</dbReference>
<keyword evidence="12 16" id="KW-0460">Magnesium</keyword>
<evidence type="ECO:0000256" key="7">
    <source>
        <dbReference type="ARBA" id="ARBA00022679"/>
    </source>
</evidence>
<dbReference type="FunFam" id="2.40.33.10:FF:000001">
    <property type="entry name" value="Pyruvate kinase"/>
    <property type="match status" value="1"/>
</dbReference>
<comment type="cofactor">
    <cofactor evidence="2">
        <name>K(+)</name>
        <dbReference type="ChEBI" id="CHEBI:29103"/>
    </cofactor>
</comment>
<dbReference type="RefSeq" id="WP_085783618.1">
    <property type="nucleotide sequence ID" value="NZ_CP008743.1"/>
</dbReference>
<dbReference type="GO" id="GO:0030955">
    <property type="term" value="F:potassium ion binding"/>
    <property type="evidence" value="ECO:0007669"/>
    <property type="project" value="UniProtKB-UniRule"/>
</dbReference>
<accession>A0A1W6N326</accession>
<dbReference type="InterPro" id="IPR015806">
    <property type="entry name" value="Pyrv_Knase_insert_dom_sf"/>
</dbReference>
<proteinExistence type="inferred from homology"/>
<keyword evidence="14 19" id="KW-0670">Pyruvate</keyword>
<dbReference type="InterPro" id="IPR015795">
    <property type="entry name" value="Pyrv_Knase_C"/>
</dbReference>
<dbReference type="Pfam" id="PF00224">
    <property type="entry name" value="PK"/>
    <property type="match status" value="1"/>
</dbReference>
<dbReference type="OrthoDB" id="9812123at2"/>
<dbReference type="InterPro" id="IPR011037">
    <property type="entry name" value="Pyrv_Knase-like_insert_dom_sf"/>
</dbReference>
<comment type="similarity">
    <text evidence="4 16">Belongs to the pyruvate kinase family.</text>
</comment>
<comment type="catalytic activity">
    <reaction evidence="16">
        <text>pyruvate + ATP = phosphoenolpyruvate + ADP + H(+)</text>
        <dbReference type="Rhea" id="RHEA:18157"/>
        <dbReference type="ChEBI" id="CHEBI:15361"/>
        <dbReference type="ChEBI" id="CHEBI:15378"/>
        <dbReference type="ChEBI" id="CHEBI:30616"/>
        <dbReference type="ChEBI" id="CHEBI:58702"/>
        <dbReference type="ChEBI" id="CHEBI:456216"/>
        <dbReference type="EC" id="2.7.1.40"/>
    </reaction>
</comment>
<keyword evidence="9" id="KW-0547">Nucleotide-binding</keyword>
<evidence type="ECO:0000256" key="5">
    <source>
        <dbReference type="ARBA" id="ARBA00012142"/>
    </source>
</evidence>
<keyword evidence="7 16" id="KW-0808">Transferase</keyword>
<evidence type="ECO:0000256" key="15">
    <source>
        <dbReference type="NCBIfam" id="TIGR01064"/>
    </source>
</evidence>
<dbReference type="NCBIfam" id="NF004978">
    <property type="entry name" value="PRK06354.1"/>
    <property type="match status" value="1"/>
</dbReference>
<keyword evidence="10 16" id="KW-0418">Kinase</keyword>
<dbReference type="InterPro" id="IPR015793">
    <property type="entry name" value="Pyrv_Knase_brl"/>
</dbReference>
<dbReference type="InterPro" id="IPR040442">
    <property type="entry name" value="Pyrv_kinase-like_dom_sf"/>
</dbReference>
<protein>
    <recommendedName>
        <fullName evidence="6 15">Pyruvate kinase</fullName>
        <ecNumber evidence="5 15">2.7.1.40</ecNumber>
    </recommendedName>
</protein>
<dbReference type="FunFam" id="3.20.20.60:FF:000025">
    <property type="entry name" value="Pyruvate kinase"/>
    <property type="match status" value="1"/>
</dbReference>
<comment type="pathway">
    <text evidence="3 16">Carbohydrate degradation; glycolysis; pyruvate from D-glyceraldehyde 3-phosphate: step 5/5.</text>
</comment>
<keyword evidence="8" id="KW-0479">Metal-binding</keyword>
<evidence type="ECO:0000256" key="1">
    <source>
        <dbReference type="ARBA" id="ARBA00001946"/>
    </source>
</evidence>
<evidence type="ECO:0000256" key="16">
    <source>
        <dbReference type="RuleBase" id="RU000504"/>
    </source>
</evidence>
<dbReference type="PANTHER" id="PTHR11817">
    <property type="entry name" value="PYRUVATE KINASE"/>
    <property type="match status" value="1"/>
</dbReference>
<organism evidence="19 20">
    <name type="scientific">Candidatus Nucleicultrix amoebiphila FS5</name>
    <dbReference type="NCBI Taxonomy" id="1414854"/>
    <lineage>
        <taxon>Bacteria</taxon>
        <taxon>Pseudomonadati</taxon>
        <taxon>Pseudomonadota</taxon>
        <taxon>Alphaproteobacteria</taxon>
        <taxon>Holosporales</taxon>
        <taxon>Candidatus Nucleicultricaceae</taxon>
        <taxon>Candidatus Nucleicultrix</taxon>
    </lineage>
</organism>
<dbReference type="InterPro" id="IPR015813">
    <property type="entry name" value="Pyrv/PenolPyrv_kinase-like_dom"/>
</dbReference>
<comment type="cofactor">
    <cofactor evidence="1">
        <name>Mg(2+)</name>
        <dbReference type="ChEBI" id="CHEBI:18420"/>
    </cofactor>
</comment>
<evidence type="ECO:0000256" key="6">
    <source>
        <dbReference type="ARBA" id="ARBA00018587"/>
    </source>
</evidence>
<dbReference type="InterPro" id="IPR001697">
    <property type="entry name" value="Pyr_Knase"/>
</dbReference>
<dbReference type="InterPro" id="IPR018209">
    <property type="entry name" value="Pyrv_Knase_AS"/>
</dbReference>
<evidence type="ECO:0000256" key="10">
    <source>
        <dbReference type="ARBA" id="ARBA00022777"/>
    </source>
</evidence>
<evidence type="ECO:0000259" key="17">
    <source>
        <dbReference type="Pfam" id="PF00224"/>
    </source>
</evidence>
<dbReference type="STRING" id="1414854.GQ61_01655"/>
<evidence type="ECO:0000256" key="13">
    <source>
        <dbReference type="ARBA" id="ARBA00023152"/>
    </source>
</evidence>
<evidence type="ECO:0000256" key="14">
    <source>
        <dbReference type="ARBA" id="ARBA00023317"/>
    </source>
</evidence>
<dbReference type="KEGG" id="naf:GQ61_01655"/>
<dbReference type="EMBL" id="CP008743">
    <property type="protein sequence ID" value="ARN84255.1"/>
    <property type="molecule type" value="Genomic_DNA"/>
</dbReference>
<dbReference type="Gene3D" id="2.40.33.10">
    <property type="entry name" value="PK beta-barrel domain-like"/>
    <property type="match status" value="1"/>
</dbReference>
<dbReference type="UniPathway" id="UPA00109">
    <property type="reaction ID" value="UER00188"/>
</dbReference>
<evidence type="ECO:0000256" key="4">
    <source>
        <dbReference type="ARBA" id="ARBA00008663"/>
    </source>
</evidence>
<sequence>MRRYRYTKILATLGPASSNLEIIESLFLEGADVFRLNFSHGSHETHQKNHNTIRTLSEKYQRPIGILMDLQGPKLRIGTFEKGSINLTEGQAFSVDLHPTPGNEKRVCLPHPEVFQALEEGADLLVDDGKIRLRVESITAKQAKLKVVVPGILSDRKGVNVPGAVVPIAALTEKDLKDLKFGLELGVDWVALSFVQRPEDVLQARNIIGNQAFIMSKLEKPQAIEHLNEIVELSDGVMVARGDLGVEMLPEEVPSIQKRIIRSCRSMGKPVVVATQMLDSMVHAPTPTRAEASDVATAVYDGVDAVMLSAESASGDYPIESVKMMHRIIQKTEQDPLYRTLLETGRIPPNATPSDAITAAARQVAKTIFASAIVTLTNSGSTTWRASRERPTAPILALTPNKKIAQALSLAWGTHPVVNGELNSISAMINRTKEVVLHEGFGKKGDEIVITAGHHFDKEKHHSVFESGTTRVLRILSLED</sequence>
<dbReference type="SUPFAM" id="SSF52935">
    <property type="entry name" value="PK C-terminal domain-like"/>
    <property type="match status" value="1"/>
</dbReference>
<dbReference type="EC" id="2.7.1.40" evidence="5 15"/>
<dbReference type="Proteomes" id="UP000237351">
    <property type="component" value="Chromosome"/>
</dbReference>
<evidence type="ECO:0000256" key="3">
    <source>
        <dbReference type="ARBA" id="ARBA00004997"/>
    </source>
</evidence>
<evidence type="ECO:0000259" key="18">
    <source>
        <dbReference type="Pfam" id="PF02887"/>
    </source>
</evidence>
<dbReference type="GO" id="GO:0016301">
    <property type="term" value="F:kinase activity"/>
    <property type="evidence" value="ECO:0007669"/>
    <property type="project" value="UniProtKB-KW"/>
</dbReference>
<reference evidence="19 20" key="1">
    <citation type="submission" date="2014-06" db="EMBL/GenBank/DDBJ databases">
        <title>The genome of the endonuclear symbiont Nucleicultrix amoebiphila.</title>
        <authorList>
            <person name="Schulz F."/>
            <person name="Horn M."/>
        </authorList>
    </citation>
    <scope>NUCLEOTIDE SEQUENCE [LARGE SCALE GENOMIC DNA]</scope>
    <source>
        <strain evidence="19 20">FS5</strain>
    </source>
</reference>
<dbReference type="PRINTS" id="PR01050">
    <property type="entry name" value="PYRUVTKNASE"/>
</dbReference>
<dbReference type="NCBIfam" id="NF004886">
    <property type="entry name" value="PRK06247.1"/>
    <property type="match status" value="1"/>
</dbReference>
<dbReference type="Pfam" id="PF02887">
    <property type="entry name" value="PK_C"/>
    <property type="match status" value="1"/>
</dbReference>
<keyword evidence="13 16" id="KW-0324">Glycolysis</keyword>
<dbReference type="Gene3D" id="3.20.20.60">
    <property type="entry name" value="Phosphoenolpyruvate-binding domains"/>
    <property type="match status" value="1"/>
</dbReference>
<name>A0A1W6N326_9PROT</name>
<dbReference type="PROSITE" id="PS00110">
    <property type="entry name" value="PYRUVATE_KINASE"/>
    <property type="match status" value="1"/>
</dbReference>
<keyword evidence="11" id="KW-0067">ATP-binding</keyword>
<evidence type="ECO:0000313" key="20">
    <source>
        <dbReference type="Proteomes" id="UP000237351"/>
    </source>
</evidence>
<dbReference type="NCBIfam" id="TIGR01064">
    <property type="entry name" value="pyruv_kin"/>
    <property type="match status" value="1"/>
</dbReference>
<dbReference type="GO" id="GO:0004743">
    <property type="term" value="F:pyruvate kinase activity"/>
    <property type="evidence" value="ECO:0007669"/>
    <property type="project" value="UniProtKB-UniRule"/>
</dbReference>
<gene>
    <name evidence="19" type="ORF">GQ61_01655</name>
</gene>
<keyword evidence="20" id="KW-1185">Reference proteome</keyword>
<dbReference type="AlphaFoldDB" id="A0A1W6N326"/>
<evidence type="ECO:0000256" key="8">
    <source>
        <dbReference type="ARBA" id="ARBA00022723"/>
    </source>
</evidence>
<dbReference type="Gene3D" id="3.40.1380.20">
    <property type="entry name" value="Pyruvate kinase, C-terminal domain"/>
    <property type="match status" value="1"/>
</dbReference>